<evidence type="ECO:0000313" key="2">
    <source>
        <dbReference type="EMBL" id="MFC1405442.1"/>
    </source>
</evidence>
<keyword evidence="1" id="KW-0732">Signal</keyword>
<dbReference type="Proteomes" id="UP001592528">
    <property type="component" value="Unassembled WGS sequence"/>
</dbReference>
<dbReference type="InterPro" id="IPR013783">
    <property type="entry name" value="Ig-like_fold"/>
</dbReference>
<feature type="signal peptide" evidence="1">
    <location>
        <begin position="1"/>
        <end position="46"/>
    </location>
</feature>
<keyword evidence="3" id="KW-1185">Reference proteome</keyword>
<dbReference type="Gene3D" id="2.60.40.10">
    <property type="entry name" value="Immunoglobulins"/>
    <property type="match status" value="1"/>
</dbReference>
<dbReference type="SUPFAM" id="SSF49313">
    <property type="entry name" value="Cadherin-like"/>
    <property type="match status" value="1"/>
</dbReference>
<dbReference type="EMBL" id="JBHEZZ010000021">
    <property type="protein sequence ID" value="MFC1405442.1"/>
    <property type="molecule type" value="Genomic_DNA"/>
</dbReference>
<comment type="caution">
    <text evidence="2">The sequence shown here is derived from an EMBL/GenBank/DDBJ whole genome shotgun (WGS) entry which is preliminary data.</text>
</comment>
<evidence type="ECO:0000313" key="3">
    <source>
        <dbReference type="Proteomes" id="UP001592528"/>
    </source>
</evidence>
<reference evidence="2 3" key="1">
    <citation type="submission" date="2024-09" db="EMBL/GenBank/DDBJ databases">
        <authorList>
            <person name="Lee S.D."/>
        </authorList>
    </citation>
    <scope>NUCLEOTIDE SEQUENCE [LARGE SCALE GENOMIC DNA]</scope>
    <source>
        <strain evidence="2 3">N1-5</strain>
    </source>
</reference>
<dbReference type="Pfam" id="PF05345">
    <property type="entry name" value="He_PIG"/>
    <property type="match status" value="1"/>
</dbReference>
<accession>A0ABV6UVM2</accession>
<proteinExistence type="predicted"/>
<protein>
    <submittedName>
        <fullName evidence="2">Ig domain-containing protein</fullName>
    </submittedName>
</protein>
<name>A0ABV6UVM2_9ACTN</name>
<dbReference type="RefSeq" id="WP_157624016.1">
    <property type="nucleotide sequence ID" value="NZ_JBHEZZ010000021.1"/>
</dbReference>
<feature type="chain" id="PRO_5047027503" evidence="1">
    <location>
        <begin position="47"/>
        <end position="337"/>
    </location>
</feature>
<organism evidence="2 3">
    <name type="scientific">Streptacidiphilus cavernicola</name>
    <dbReference type="NCBI Taxonomy" id="3342716"/>
    <lineage>
        <taxon>Bacteria</taxon>
        <taxon>Bacillati</taxon>
        <taxon>Actinomycetota</taxon>
        <taxon>Actinomycetes</taxon>
        <taxon>Kitasatosporales</taxon>
        <taxon>Streptomycetaceae</taxon>
        <taxon>Streptacidiphilus</taxon>
    </lineage>
</organism>
<sequence length="337" mass="34413">MTTVPPLLRLPRSRPRSLRLRRLSRSTALFALVGGCALLAGAPASASGTGSLTPYLDCVTTNPQTGDITAYYGYHNTTGSALVVSVGDNNQLFPADAFQGQPTYFNQGTFAQVFPVTFDPTVFPALAWILDGQEADASATSPACTGGVTAPATAIGLTGATLTGVVVPTGTATGYSFSYGTTPTLGTTTAVQDFGTGTQPRLVQQKLTGLFPGTTYYARLDTTSDAVTTHGQVLSFTTPATAPLLITTAATLAAGTVHAGYAHSLAGSGGLKPYTWTVTAGRLPAGLSLNRTTGAITGTPTVKGTSTFTVKLSSASAPRAVPVSRQFHLTIAAAKAK</sequence>
<evidence type="ECO:0000256" key="1">
    <source>
        <dbReference type="SAM" id="SignalP"/>
    </source>
</evidence>
<dbReference type="InterPro" id="IPR015919">
    <property type="entry name" value="Cadherin-like_sf"/>
</dbReference>
<gene>
    <name evidence="2" type="ORF">ACEZDJ_29570</name>
</gene>